<comment type="caution">
    <text evidence="1">The sequence shown here is derived from an EMBL/GenBank/DDBJ whole genome shotgun (WGS) entry which is preliminary data.</text>
</comment>
<evidence type="ECO:0000313" key="1">
    <source>
        <dbReference type="EMBL" id="GGZ45376.1"/>
    </source>
</evidence>
<gene>
    <name evidence="1" type="ORF">GCM10010328_19870</name>
</gene>
<evidence type="ECO:0000313" key="2">
    <source>
        <dbReference type="Proteomes" id="UP000624183"/>
    </source>
</evidence>
<accession>A0ABQ3BHD9</accession>
<sequence length="69" mass="6977">MPGSYTMDAADFTVCDRCPAGSAAPEPAEAEGANGTAAAATAASAAARRKDFQGLRDRMGRLRLGCDGV</sequence>
<organism evidence="1 2">
    <name type="scientific">Streptomyces rubiginosohelvolus</name>
    <dbReference type="NCBI Taxonomy" id="67362"/>
    <lineage>
        <taxon>Bacteria</taxon>
        <taxon>Bacillati</taxon>
        <taxon>Actinomycetota</taxon>
        <taxon>Actinomycetes</taxon>
        <taxon>Kitasatosporales</taxon>
        <taxon>Streptomycetaceae</taxon>
        <taxon>Streptomyces</taxon>
    </lineage>
</organism>
<protein>
    <submittedName>
        <fullName evidence="1">Uncharacterized protein</fullName>
    </submittedName>
</protein>
<proteinExistence type="predicted"/>
<dbReference type="Proteomes" id="UP000624183">
    <property type="component" value="Unassembled WGS sequence"/>
</dbReference>
<dbReference type="EMBL" id="BMUW01000002">
    <property type="protein sequence ID" value="GGZ45376.1"/>
    <property type="molecule type" value="Genomic_DNA"/>
</dbReference>
<name>A0ABQ3BHD9_9ACTN</name>
<reference evidence="2" key="1">
    <citation type="journal article" date="2019" name="Int. J. Syst. Evol. Microbiol.">
        <title>The Global Catalogue of Microorganisms (GCM) 10K type strain sequencing project: providing services to taxonomists for standard genome sequencing and annotation.</title>
        <authorList>
            <consortium name="The Broad Institute Genomics Platform"/>
            <consortium name="The Broad Institute Genome Sequencing Center for Infectious Disease"/>
            <person name="Wu L."/>
            <person name="Ma J."/>
        </authorList>
    </citation>
    <scope>NUCLEOTIDE SEQUENCE [LARGE SCALE GENOMIC DNA]</scope>
    <source>
        <strain evidence="2">JCM 4602</strain>
    </source>
</reference>
<keyword evidence="2" id="KW-1185">Reference proteome</keyword>